<sequence length="936" mass="98091">MNPPHAPRKRHDATGLVRRIRHAAARPPQRLAPAALAILLALSGCATPDKPAAPPPVPDSPLISAGASQPDMGATRTRRTDTPTAPAPRDLGPLHVRVKVNGKDVDGNAAVPGAAGSENTDPVQLNFVDADLPNVVRAMARYTGRNFVVDPRVKGQLTLVSERPVDPGTAYDMLLGALRMQGVAVIDVNGVSRVVPEADAKLQGVPVSESGQPATTGGLVTRVFRLQYENATNLLPVLRPMIAPNNPINAYPNNNTLVVTDYADNMARIAKVIAEIDNPDSLSADVIPVRYGIASDIAPVVGGMLDTRGGNDPSQQVTVAADPRSNSVLVRASNPARAQLARDLVMRLDNPQSRAGNLHVVYLRNAQAVKLAGVLRGALTGQSDNRGGSAAAPSGGTQGGDYGSNPFRGGTSVMNPSQSTQTQNALGTGANGANASQRFGQNGDGGDRDAQGNAFSVNGATITADPTTNTLIISAPEPLYRSLREVIDELDQRRAQVLVESLIVEVSSDDAAQFGIQWMFGGNGFNGNGSSVFGGTNLNGSGLNLSSSTATTLDALGSGLNVGLVKGTVDALGHQVINLGVLARAMQGRQGTNILSTPNLLTLDNEQASIVVGQTVPFVTGSYVTNSGDGSGNPFQTIEREDVGLTLKLRPQISEGGTVKLDLYQEVSSIDDTATSTAGIITRKRALDTSVLVDDGQIIVLGGLLEDSGTDGTQSVPILGDLPLIGSLFRYTNRHRTKTNLMIFLRPHIVRGTNDSRRLTMDRYDYMQRVQDNARTPHSWPLPDVDSPHLPTLGPDGQPLSSRPLDLRPSSADQTLSQDPPHTVTDTRVYPKTPRQPAPATSMEGLPAVASQLGAGKGNGDAGGQALVLQIARADSQAQAQQIVQRVSSTGLQAYTQVAPGGSGVLVRTRVARDPATAGAAAELLTRLGYQPETIR</sequence>
<evidence type="ECO:0000256" key="4">
    <source>
        <dbReference type="ARBA" id="ARBA00022452"/>
    </source>
</evidence>
<evidence type="ECO:0000256" key="2">
    <source>
        <dbReference type="ARBA" id="ARBA00006980"/>
    </source>
</evidence>
<feature type="domain" description="GspD-like N0" evidence="14">
    <location>
        <begin position="125"/>
        <end position="194"/>
    </location>
</feature>
<feature type="compositionally biased region" description="Low complexity" evidence="11">
    <location>
        <begin position="799"/>
        <end position="811"/>
    </location>
</feature>
<dbReference type="Pfam" id="PF03958">
    <property type="entry name" value="Secretin_N"/>
    <property type="match status" value="3"/>
</dbReference>
<dbReference type="Pfam" id="PF00263">
    <property type="entry name" value="Secretin"/>
    <property type="match status" value="1"/>
</dbReference>
<feature type="domain" description="NolW-like" evidence="13">
    <location>
        <begin position="286"/>
        <end position="353"/>
    </location>
</feature>
<dbReference type="Pfam" id="PF21305">
    <property type="entry name" value="type_II_gspD_N0"/>
    <property type="match status" value="1"/>
</dbReference>
<comment type="similarity">
    <text evidence="2">Belongs to the bacterial secretin family. GSP D subfamily.</text>
</comment>
<evidence type="ECO:0000256" key="3">
    <source>
        <dbReference type="ARBA" id="ARBA00022448"/>
    </source>
</evidence>
<proteinExistence type="inferred from homology"/>
<reference evidence="15" key="1">
    <citation type="submission" date="2017-05" db="EMBL/GenBank/DDBJ databases">
        <title>Complete and WGS of Bordetella genogroups.</title>
        <authorList>
            <person name="Spilker T."/>
            <person name="Lipuma J."/>
        </authorList>
    </citation>
    <scope>NUCLEOTIDE SEQUENCE</scope>
    <source>
        <strain evidence="15">AU21707</strain>
    </source>
</reference>
<dbReference type="GO" id="GO:0015627">
    <property type="term" value="C:type II protein secretion system complex"/>
    <property type="evidence" value="ECO:0007669"/>
    <property type="project" value="InterPro"/>
</dbReference>
<keyword evidence="16" id="KW-1185">Reference proteome</keyword>
<keyword evidence="5" id="KW-0812">Transmembrane</keyword>
<dbReference type="Gene3D" id="3.30.1370.120">
    <property type="match status" value="3"/>
</dbReference>
<evidence type="ECO:0000313" key="15">
    <source>
        <dbReference type="EMBL" id="OZI20996.1"/>
    </source>
</evidence>
<evidence type="ECO:0000259" key="13">
    <source>
        <dbReference type="Pfam" id="PF03958"/>
    </source>
</evidence>
<dbReference type="InterPro" id="IPR004846">
    <property type="entry name" value="T2SS/T3SS_dom"/>
</dbReference>
<protein>
    <submittedName>
        <fullName evidence="15">Type II secretion system protein GspD</fullName>
    </submittedName>
</protein>
<keyword evidence="7" id="KW-0653">Protein transport</keyword>
<feature type="domain" description="NolW-like" evidence="13">
    <location>
        <begin position="359"/>
        <end position="496"/>
    </location>
</feature>
<gene>
    <name evidence="15" type="ORF">CAL26_26500</name>
</gene>
<feature type="compositionally biased region" description="Low complexity" evidence="11">
    <location>
        <begin position="424"/>
        <end position="435"/>
    </location>
</feature>
<dbReference type="AlphaFoldDB" id="A0A261R7L0"/>
<comment type="subcellular location">
    <subcellularLocation>
        <location evidence="1 10">Cell outer membrane</location>
    </subcellularLocation>
</comment>
<organism evidence="15 16">
    <name type="scientific">Bordetella genomosp. 9</name>
    <dbReference type="NCBI Taxonomy" id="1416803"/>
    <lineage>
        <taxon>Bacteria</taxon>
        <taxon>Pseudomonadati</taxon>
        <taxon>Pseudomonadota</taxon>
        <taxon>Betaproteobacteria</taxon>
        <taxon>Burkholderiales</taxon>
        <taxon>Alcaligenaceae</taxon>
        <taxon>Bordetella</taxon>
    </lineage>
</organism>
<dbReference type="GO" id="GO:0009279">
    <property type="term" value="C:cell outer membrane"/>
    <property type="evidence" value="ECO:0007669"/>
    <property type="project" value="UniProtKB-SubCell"/>
</dbReference>
<keyword evidence="8" id="KW-0472">Membrane</keyword>
<feature type="region of interest" description="Disordered" evidence="11">
    <location>
        <begin position="50"/>
        <end position="92"/>
    </location>
</feature>
<dbReference type="PANTHER" id="PTHR30332:SF24">
    <property type="entry name" value="SECRETIN GSPD-RELATED"/>
    <property type="match status" value="1"/>
</dbReference>
<comment type="caution">
    <text evidence="15">The sequence shown here is derived from an EMBL/GenBank/DDBJ whole genome shotgun (WGS) entry which is preliminary data.</text>
</comment>
<keyword evidence="4" id="KW-1134">Transmembrane beta strand</keyword>
<dbReference type="RefSeq" id="WP_094849554.1">
    <property type="nucleotide sequence ID" value="NZ_NEVJ01000003.1"/>
</dbReference>
<feature type="region of interest" description="Disordered" evidence="11">
    <location>
        <begin position="380"/>
        <end position="454"/>
    </location>
</feature>
<evidence type="ECO:0000256" key="7">
    <source>
        <dbReference type="ARBA" id="ARBA00022927"/>
    </source>
</evidence>
<accession>A0A261R7L0</accession>
<dbReference type="InterPro" id="IPR038591">
    <property type="entry name" value="NolW-like_sf"/>
</dbReference>
<evidence type="ECO:0000256" key="10">
    <source>
        <dbReference type="RuleBase" id="RU004004"/>
    </source>
</evidence>
<evidence type="ECO:0000259" key="12">
    <source>
        <dbReference type="Pfam" id="PF00263"/>
    </source>
</evidence>
<feature type="domain" description="NolW-like" evidence="13">
    <location>
        <begin position="221"/>
        <end position="280"/>
    </location>
</feature>
<keyword evidence="3 10" id="KW-0813">Transport</keyword>
<dbReference type="PANTHER" id="PTHR30332">
    <property type="entry name" value="PROBABLE GENERAL SECRETION PATHWAY PROTEIN D"/>
    <property type="match status" value="1"/>
</dbReference>
<dbReference type="InterPro" id="IPR001775">
    <property type="entry name" value="GspD/PilQ"/>
</dbReference>
<keyword evidence="6" id="KW-0732">Signal</keyword>
<evidence type="ECO:0000259" key="14">
    <source>
        <dbReference type="Pfam" id="PF21305"/>
    </source>
</evidence>
<evidence type="ECO:0000256" key="11">
    <source>
        <dbReference type="SAM" id="MobiDB-lite"/>
    </source>
</evidence>
<dbReference type="InterPro" id="IPR005644">
    <property type="entry name" value="NolW-like"/>
</dbReference>
<keyword evidence="9" id="KW-0998">Cell outer membrane</keyword>
<evidence type="ECO:0000256" key="6">
    <source>
        <dbReference type="ARBA" id="ARBA00022729"/>
    </source>
</evidence>
<dbReference type="InterPro" id="IPR013356">
    <property type="entry name" value="T2SS_GspD"/>
</dbReference>
<dbReference type="InterPro" id="IPR050810">
    <property type="entry name" value="Bact_Secretion_Sys_Channel"/>
</dbReference>
<dbReference type="PRINTS" id="PR00811">
    <property type="entry name" value="BCTERIALGSPD"/>
</dbReference>
<dbReference type="Proteomes" id="UP000216857">
    <property type="component" value="Unassembled WGS sequence"/>
</dbReference>
<evidence type="ECO:0000256" key="9">
    <source>
        <dbReference type="ARBA" id="ARBA00023237"/>
    </source>
</evidence>
<dbReference type="OrthoDB" id="9775455at2"/>
<name>A0A261R7L0_9BORD</name>
<feature type="domain" description="Type II/III secretion system secretin-like" evidence="12">
    <location>
        <begin position="585"/>
        <end position="751"/>
    </location>
</feature>
<dbReference type="GO" id="GO:0015628">
    <property type="term" value="P:protein secretion by the type II secretion system"/>
    <property type="evidence" value="ECO:0007669"/>
    <property type="project" value="InterPro"/>
</dbReference>
<evidence type="ECO:0000313" key="16">
    <source>
        <dbReference type="Proteomes" id="UP000216857"/>
    </source>
</evidence>
<feature type="region of interest" description="Disordered" evidence="11">
    <location>
        <begin position="774"/>
        <end position="844"/>
    </location>
</feature>
<evidence type="ECO:0000256" key="8">
    <source>
        <dbReference type="ARBA" id="ARBA00023136"/>
    </source>
</evidence>
<dbReference type="NCBIfam" id="TIGR02517">
    <property type="entry name" value="type_II_gspD"/>
    <property type="match status" value="1"/>
</dbReference>
<feature type="compositionally biased region" description="Polar residues" evidence="11">
    <location>
        <begin position="412"/>
        <end position="423"/>
    </location>
</feature>
<feature type="compositionally biased region" description="Polar residues" evidence="11">
    <location>
        <begin position="812"/>
        <end position="826"/>
    </location>
</feature>
<dbReference type="InterPro" id="IPR049371">
    <property type="entry name" value="GspD-like_N0"/>
</dbReference>
<evidence type="ECO:0000256" key="1">
    <source>
        <dbReference type="ARBA" id="ARBA00004442"/>
    </source>
</evidence>
<evidence type="ECO:0000256" key="5">
    <source>
        <dbReference type="ARBA" id="ARBA00022692"/>
    </source>
</evidence>
<dbReference type="EMBL" id="NEVJ01000003">
    <property type="protein sequence ID" value="OZI20996.1"/>
    <property type="molecule type" value="Genomic_DNA"/>
</dbReference>